<evidence type="ECO:0000256" key="1">
    <source>
        <dbReference type="SAM" id="Phobius"/>
    </source>
</evidence>
<protein>
    <submittedName>
        <fullName evidence="2">Uncharacterized protein</fullName>
    </submittedName>
</protein>
<feature type="transmembrane region" description="Helical" evidence="1">
    <location>
        <begin position="73"/>
        <end position="95"/>
    </location>
</feature>
<keyword evidence="1" id="KW-1133">Transmembrane helix</keyword>
<dbReference type="Proteomes" id="UP000715965">
    <property type="component" value="Unassembled WGS sequence"/>
</dbReference>
<comment type="caution">
    <text evidence="2">The sequence shown here is derived from an EMBL/GenBank/DDBJ whole genome shotgun (WGS) entry which is preliminary data.</text>
</comment>
<evidence type="ECO:0000313" key="3">
    <source>
        <dbReference type="Proteomes" id="UP000715965"/>
    </source>
</evidence>
<gene>
    <name evidence="2" type="ORF">IM725_09055</name>
</gene>
<keyword evidence="3" id="KW-1185">Reference proteome</keyword>
<dbReference type="EMBL" id="JADDOJ010000029">
    <property type="protein sequence ID" value="MBE7940715.1"/>
    <property type="molecule type" value="Genomic_DNA"/>
</dbReference>
<sequence>MKLRAFISGLAAFAGLVIIYFAVVGLLSGAAYAREQFATFGVYLVSLAAGFGVQVGLYTYLRQLVASADASKRVLAVSGTSSTAAMISCCAHYLVNILPVLGATGLVTLAAQYQVQFFWAGLAFNLAGIAYILSKVVPAAKEHARCAVPA</sequence>
<feature type="transmembrane region" description="Helical" evidence="1">
    <location>
        <begin position="115"/>
        <end position="133"/>
    </location>
</feature>
<reference evidence="2 3" key="1">
    <citation type="submission" date="2020-10" db="EMBL/GenBank/DDBJ databases">
        <title>Draft genome of Ramlibacter aquaticus LMG 30558.</title>
        <authorList>
            <person name="Props R."/>
        </authorList>
    </citation>
    <scope>NUCLEOTIDE SEQUENCE [LARGE SCALE GENOMIC DNA]</scope>
    <source>
        <strain evidence="2 3">LMG 30558</strain>
    </source>
</reference>
<proteinExistence type="predicted"/>
<name>A0ABR9SEL4_9BURK</name>
<accession>A0ABR9SEL4</accession>
<feature type="transmembrane region" description="Helical" evidence="1">
    <location>
        <begin position="12"/>
        <end position="34"/>
    </location>
</feature>
<feature type="transmembrane region" description="Helical" evidence="1">
    <location>
        <begin position="40"/>
        <end position="61"/>
    </location>
</feature>
<dbReference type="RefSeq" id="WP_193780253.1">
    <property type="nucleotide sequence ID" value="NZ_JADDOJ010000029.1"/>
</dbReference>
<organism evidence="2 3">
    <name type="scientific">Ramlibacter aquaticus</name>
    <dbReference type="NCBI Taxonomy" id="2780094"/>
    <lineage>
        <taxon>Bacteria</taxon>
        <taxon>Pseudomonadati</taxon>
        <taxon>Pseudomonadota</taxon>
        <taxon>Betaproteobacteria</taxon>
        <taxon>Burkholderiales</taxon>
        <taxon>Comamonadaceae</taxon>
        <taxon>Ramlibacter</taxon>
    </lineage>
</organism>
<keyword evidence="1" id="KW-0812">Transmembrane</keyword>
<evidence type="ECO:0000313" key="2">
    <source>
        <dbReference type="EMBL" id="MBE7940715.1"/>
    </source>
</evidence>
<keyword evidence="1" id="KW-0472">Membrane</keyword>